<keyword evidence="1" id="KW-0472">Membrane</keyword>
<name>A0A212L1Y3_9BACT</name>
<keyword evidence="1" id="KW-0812">Transmembrane</keyword>
<dbReference type="AlphaFoldDB" id="A0A212L1Y3"/>
<keyword evidence="1" id="KW-1133">Transmembrane helix</keyword>
<accession>A0A212L1Y3</accession>
<evidence type="ECO:0000313" key="2">
    <source>
        <dbReference type="EMBL" id="SCM71552.1"/>
    </source>
</evidence>
<dbReference type="PANTHER" id="PTHR38482">
    <property type="entry name" value="DMT FAMILY PROTEIN"/>
    <property type="match status" value="1"/>
</dbReference>
<feature type="transmembrane region" description="Helical" evidence="1">
    <location>
        <begin position="33"/>
        <end position="52"/>
    </location>
</feature>
<sequence length="115" mass="13073">MNVPVPVATVGLLLFSNVFMTFAWYGHLRYKGAALPVVILVSWGLAFFEYLLQVPANRIGYGHFSAAELKTIQEIISLSVFMVFSTLWLHEPMRWNHAVGFGLIVLAAWVIFKEW</sequence>
<dbReference type="PIRSF" id="PIRSF021239">
    <property type="entry name" value="UCP021239"/>
    <property type="match status" value="1"/>
</dbReference>
<reference evidence="2" key="1">
    <citation type="submission" date="2016-08" db="EMBL/GenBank/DDBJ databases">
        <authorList>
            <person name="Seilhamer J.J."/>
        </authorList>
    </citation>
    <scope>NUCLEOTIDE SEQUENCE</scope>
    <source>
        <strain evidence="2">86-1</strain>
    </source>
</reference>
<dbReference type="InterPro" id="IPR007437">
    <property type="entry name" value="DUF486"/>
</dbReference>
<dbReference type="PANTHER" id="PTHR38482:SF1">
    <property type="entry name" value="DMT FAMILY PROTEIN"/>
    <property type="match status" value="1"/>
</dbReference>
<dbReference type="Pfam" id="PF04342">
    <property type="entry name" value="DMT_6"/>
    <property type="match status" value="1"/>
</dbReference>
<proteinExistence type="predicted"/>
<evidence type="ECO:0008006" key="3">
    <source>
        <dbReference type="Google" id="ProtNLM"/>
    </source>
</evidence>
<feature type="transmembrane region" description="Helical" evidence="1">
    <location>
        <begin position="7"/>
        <end position="27"/>
    </location>
</feature>
<evidence type="ECO:0000256" key="1">
    <source>
        <dbReference type="SAM" id="Phobius"/>
    </source>
</evidence>
<organism evidence="2">
    <name type="scientific">uncultured Desulfovibrio sp</name>
    <dbReference type="NCBI Taxonomy" id="167968"/>
    <lineage>
        <taxon>Bacteria</taxon>
        <taxon>Pseudomonadati</taxon>
        <taxon>Thermodesulfobacteriota</taxon>
        <taxon>Desulfovibrionia</taxon>
        <taxon>Desulfovibrionales</taxon>
        <taxon>Desulfovibrionaceae</taxon>
        <taxon>Desulfovibrio</taxon>
        <taxon>environmental samples</taxon>
    </lineage>
</organism>
<gene>
    <name evidence="2" type="ORF">KL86DES1_20044</name>
</gene>
<feature type="transmembrane region" description="Helical" evidence="1">
    <location>
        <begin position="72"/>
        <end position="89"/>
    </location>
</feature>
<dbReference type="EMBL" id="FMJC01000002">
    <property type="protein sequence ID" value="SCM71552.1"/>
    <property type="molecule type" value="Genomic_DNA"/>
</dbReference>
<protein>
    <recommendedName>
        <fullName evidence="3">Transmembrane signal peptide protein</fullName>
    </recommendedName>
</protein>
<feature type="transmembrane region" description="Helical" evidence="1">
    <location>
        <begin position="95"/>
        <end position="112"/>
    </location>
</feature>
<dbReference type="RefSeq" id="WP_179979794.1">
    <property type="nucleotide sequence ID" value="NZ_LT608333.1"/>
</dbReference>